<dbReference type="Proteomes" id="UP000006851">
    <property type="component" value="Chromosome"/>
</dbReference>
<feature type="domain" description="GntR C-terminal" evidence="5">
    <location>
        <begin position="104"/>
        <end position="231"/>
    </location>
</feature>
<keyword evidence="7" id="KW-1185">Reference proteome</keyword>
<evidence type="ECO:0000259" key="5">
    <source>
        <dbReference type="SMART" id="SM00895"/>
    </source>
</evidence>
<keyword evidence="3" id="KW-0804">Transcription</keyword>
<dbReference type="SMART" id="SM00895">
    <property type="entry name" value="FCD"/>
    <property type="match status" value="1"/>
</dbReference>
<proteinExistence type="predicted"/>
<dbReference type="eggNOG" id="COG1802">
    <property type="taxonomic scope" value="Bacteria"/>
</dbReference>
<accession>F2NBD5</accession>
<dbReference type="GO" id="GO:0003677">
    <property type="term" value="F:DNA binding"/>
    <property type="evidence" value="ECO:0007669"/>
    <property type="project" value="UniProtKB-KW"/>
</dbReference>
<dbReference type="SMART" id="SM00345">
    <property type="entry name" value="HTH_GNTR"/>
    <property type="match status" value="1"/>
</dbReference>
<evidence type="ECO:0000313" key="6">
    <source>
        <dbReference type="EMBL" id="AEB06671.1"/>
    </source>
</evidence>
<protein>
    <submittedName>
        <fullName evidence="6">Transcriptional regulator, GntR family</fullName>
    </submittedName>
</protein>
<evidence type="ECO:0000256" key="2">
    <source>
        <dbReference type="ARBA" id="ARBA00023125"/>
    </source>
</evidence>
<dbReference type="OrthoDB" id="3186208at2"/>
<dbReference type="SUPFAM" id="SSF46785">
    <property type="entry name" value="Winged helix' DNA-binding domain"/>
    <property type="match status" value="1"/>
</dbReference>
<dbReference type="InterPro" id="IPR036390">
    <property type="entry name" value="WH_DNA-bd_sf"/>
</dbReference>
<dbReference type="KEGG" id="cgo:Corgl_0557"/>
<evidence type="ECO:0000256" key="3">
    <source>
        <dbReference type="ARBA" id="ARBA00023163"/>
    </source>
</evidence>
<dbReference type="InterPro" id="IPR000524">
    <property type="entry name" value="Tscrpt_reg_HTH_GntR"/>
</dbReference>
<dbReference type="Gene3D" id="1.10.10.10">
    <property type="entry name" value="Winged helix-like DNA-binding domain superfamily/Winged helix DNA-binding domain"/>
    <property type="match status" value="1"/>
</dbReference>
<dbReference type="Gene3D" id="1.20.120.530">
    <property type="entry name" value="GntR ligand-binding domain-like"/>
    <property type="match status" value="1"/>
</dbReference>
<dbReference type="STRING" id="700015.Corgl_0557"/>
<gene>
    <name evidence="6" type="ordered locus">Corgl_0557</name>
</gene>
<organism evidence="6 7">
    <name type="scientific">Coriobacterium glomerans (strain ATCC 49209 / DSM 20642 / JCM 10262 / PW2)</name>
    <dbReference type="NCBI Taxonomy" id="700015"/>
    <lineage>
        <taxon>Bacteria</taxon>
        <taxon>Bacillati</taxon>
        <taxon>Actinomycetota</taxon>
        <taxon>Coriobacteriia</taxon>
        <taxon>Coriobacteriales</taxon>
        <taxon>Coriobacteriaceae</taxon>
        <taxon>Coriobacterium</taxon>
    </lineage>
</organism>
<dbReference type="RefSeq" id="WP_013708414.1">
    <property type="nucleotide sequence ID" value="NC_015389.1"/>
</dbReference>
<evidence type="ECO:0000256" key="1">
    <source>
        <dbReference type="ARBA" id="ARBA00023015"/>
    </source>
</evidence>
<dbReference type="InterPro" id="IPR036388">
    <property type="entry name" value="WH-like_DNA-bd_sf"/>
</dbReference>
<reference evidence="7" key="1">
    <citation type="journal article" date="2013" name="Stand. Genomic Sci.">
        <title>Complete genome sequence of Coriobacterium glomerans type strain (PW2(T)) from the midgut of Pyrrhocoris apterus L. (red soldier bug).</title>
        <authorList>
            <person name="Stackebrandt E."/>
            <person name="Zeytun A."/>
            <person name="Lapidus A."/>
            <person name="Nolan M."/>
            <person name="Lucas S."/>
            <person name="Hammon N."/>
            <person name="Deshpande S."/>
            <person name="Cheng J.F."/>
            <person name="Tapia R."/>
            <person name="Goodwin L.A."/>
            <person name="Pitluck S."/>
            <person name="Liolios K."/>
            <person name="Pagani I."/>
            <person name="Ivanova N."/>
            <person name="Mavromatis K."/>
            <person name="Mikhailova N."/>
            <person name="Huntemann M."/>
            <person name="Pati A."/>
            <person name="Chen A."/>
            <person name="Palaniappan K."/>
            <person name="Chang Y.J."/>
            <person name="Land M."/>
            <person name="Hauser L."/>
            <person name="Rohde M."/>
            <person name="Pukall R."/>
            <person name="Goker M."/>
            <person name="Detter J.C."/>
            <person name="Woyke T."/>
            <person name="Bristow J."/>
            <person name="Eisen J.A."/>
            <person name="Markowitz V."/>
            <person name="Hugenholtz P."/>
            <person name="Kyrpides N.C."/>
            <person name="Klenk H.P."/>
        </authorList>
    </citation>
    <scope>NUCLEOTIDE SEQUENCE</scope>
    <source>
        <strain evidence="7">ATCC 49209 / DSM 20642 / JCM 10262 / PW2</strain>
    </source>
</reference>
<dbReference type="EMBL" id="CP002628">
    <property type="protein sequence ID" value="AEB06671.1"/>
    <property type="molecule type" value="Genomic_DNA"/>
</dbReference>
<evidence type="ECO:0000259" key="4">
    <source>
        <dbReference type="SMART" id="SM00345"/>
    </source>
</evidence>
<dbReference type="Pfam" id="PF07729">
    <property type="entry name" value="FCD"/>
    <property type="match status" value="1"/>
</dbReference>
<dbReference type="PANTHER" id="PTHR43537">
    <property type="entry name" value="TRANSCRIPTIONAL REGULATOR, GNTR FAMILY"/>
    <property type="match status" value="1"/>
</dbReference>
<dbReference type="InterPro" id="IPR011711">
    <property type="entry name" value="GntR_C"/>
</dbReference>
<dbReference type="SUPFAM" id="SSF48008">
    <property type="entry name" value="GntR ligand-binding domain-like"/>
    <property type="match status" value="1"/>
</dbReference>
<keyword evidence="1" id="KW-0805">Transcription regulation</keyword>
<dbReference type="PANTHER" id="PTHR43537:SF5">
    <property type="entry name" value="UXU OPERON TRANSCRIPTIONAL REGULATOR"/>
    <property type="match status" value="1"/>
</dbReference>
<dbReference type="GO" id="GO:0003700">
    <property type="term" value="F:DNA-binding transcription factor activity"/>
    <property type="evidence" value="ECO:0007669"/>
    <property type="project" value="InterPro"/>
</dbReference>
<dbReference type="Pfam" id="PF00392">
    <property type="entry name" value="GntR"/>
    <property type="match status" value="1"/>
</dbReference>
<keyword evidence="2" id="KW-0238">DNA-binding</keyword>
<name>F2NBD5_CORGP</name>
<dbReference type="HOGENOM" id="CLU_017584_5_2_11"/>
<dbReference type="AlphaFoldDB" id="F2NBD5"/>
<feature type="domain" description="HTH gntR-type" evidence="4">
    <location>
        <begin position="36"/>
        <end position="94"/>
    </location>
</feature>
<dbReference type="InterPro" id="IPR008920">
    <property type="entry name" value="TF_FadR/GntR_C"/>
</dbReference>
<sequence length="252" mass="29007">MANKDSSRAVVRVGVDAAERMQRLMRKKDESSIEYAYRTLEYNIMMLKIPPAAFIREAEIAQRLNMSKTPVHQAINLLRDQTLVDVKARSATHVSRVDLNALDQGFFLRATVEPAVIYHLMETGTPKELSRLQTNLDAQRTLLANQADPYGYIGLDDAFHRIIYQMAGKDLVWSSIKKVTAHFDRVRYMGLVFGYEAPNDNEHHDIFEILTGKTKTTEEQIRWTVSHHLSHYLSFFEQMKTDHPDFFVSSNS</sequence>
<evidence type="ECO:0000313" key="7">
    <source>
        <dbReference type="Proteomes" id="UP000006851"/>
    </source>
</evidence>